<dbReference type="InterPro" id="IPR048395">
    <property type="entry name" value="Glyco_hydro_31_C"/>
</dbReference>
<dbReference type="PANTHER" id="PTHR22762">
    <property type="entry name" value="ALPHA-GLUCOSIDASE"/>
    <property type="match status" value="1"/>
</dbReference>
<dbReference type="AlphaFoldDB" id="A0A1R4IZ19"/>
<evidence type="ECO:0000256" key="1">
    <source>
        <dbReference type="ARBA" id="ARBA00007806"/>
    </source>
</evidence>
<feature type="domain" description="Glycoside hydrolase family 31 TIM barrel" evidence="5">
    <location>
        <begin position="269"/>
        <end position="590"/>
    </location>
</feature>
<dbReference type="Pfam" id="PF01055">
    <property type="entry name" value="Glyco_hydro_31_2nd"/>
    <property type="match status" value="1"/>
</dbReference>
<evidence type="ECO:0000259" key="5">
    <source>
        <dbReference type="Pfam" id="PF01055"/>
    </source>
</evidence>
<dbReference type="InterPro" id="IPR025887">
    <property type="entry name" value="Glyco_hydro_31_N_dom"/>
</dbReference>
<gene>
    <name evidence="9" type="ORF">FM119_04500</name>
</gene>
<evidence type="ECO:0000313" key="10">
    <source>
        <dbReference type="Proteomes" id="UP000196778"/>
    </source>
</evidence>
<feature type="domain" description="Glycosyl hydrolase family 31 C-terminal" evidence="8">
    <location>
        <begin position="598"/>
        <end position="684"/>
    </location>
</feature>
<keyword evidence="10" id="KW-1185">Reference proteome</keyword>
<evidence type="ECO:0000259" key="6">
    <source>
        <dbReference type="Pfam" id="PF13802"/>
    </source>
</evidence>
<dbReference type="SUPFAM" id="SSF74650">
    <property type="entry name" value="Galactose mutarotase-like"/>
    <property type="match status" value="1"/>
</dbReference>
<dbReference type="InterPro" id="IPR011013">
    <property type="entry name" value="Gal_mutarotase_sf_dom"/>
</dbReference>
<dbReference type="RefSeq" id="WP_087136491.1">
    <property type="nucleotide sequence ID" value="NZ_FUKR01000023.1"/>
</dbReference>
<dbReference type="EC" id="3.2.1.20" evidence="9"/>
<dbReference type="Gene3D" id="3.20.20.80">
    <property type="entry name" value="Glycosidases"/>
    <property type="match status" value="2"/>
</dbReference>
<dbReference type="InterPro" id="IPR017853">
    <property type="entry name" value="GH"/>
</dbReference>
<name>A0A1R4IZ19_9MICO</name>
<dbReference type="Proteomes" id="UP000196778">
    <property type="component" value="Unassembled WGS sequence"/>
</dbReference>
<evidence type="ECO:0000313" key="9">
    <source>
        <dbReference type="EMBL" id="SJN25090.1"/>
    </source>
</evidence>
<dbReference type="CDD" id="cd06604">
    <property type="entry name" value="GH31_glucosidase_II_MalA"/>
    <property type="match status" value="1"/>
</dbReference>
<dbReference type="Gene3D" id="2.60.40.1760">
    <property type="entry name" value="glycosyl hydrolase (family 31)"/>
    <property type="match status" value="1"/>
</dbReference>
<feature type="domain" description="Glycoside hydrolase family 31 N-terminal" evidence="6">
    <location>
        <begin position="35"/>
        <end position="229"/>
    </location>
</feature>
<dbReference type="Pfam" id="PF21365">
    <property type="entry name" value="Glyco_hydro_31_3rd"/>
    <property type="match status" value="1"/>
</dbReference>
<accession>A0A1R4IZ19</accession>
<dbReference type="InterPro" id="IPR013780">
    <property type="entry name" value="Glyco_hydro_b"/>
</dbReference>
<evidence type="ECO:0000259" key="8">
    <source>
        <dbReference type="Pfam" id="PF21365"/>
    </source>
</evidence>
<dbReference type="Pfam" id="PF17137">
    <property type="entry name" value="DUF5110"/>
    <property type="match status" value="1"/>
</dbReference>
<evidence type="ECO:0000256" key="2">
    <source>
        <dbReference type="ARBA" id="ARBA00022801"/>
    </source>
</evidence>
<sequence>MSSPALRALTTVTNVSLTDTGIIAELGGGVRPELLRVDAIRDDVVRLKISRGGVFDESPSYAVRDDLEQEEVDVDVEIGAERVTVSTPAVTVSVTTEPFGIDVHRADGTVVVETAPDGDGGRAGYATLNDAFAFARRSSPGGAVYGLGEKTGPHNRKGKDYNLWNVDVLNPTSSGEFTRGRDAADPRADPMSTDFDPYYMSIPFVIEQDPATGHAFGSFVDNGYSGHYDFRNGDRTAVRFEGGQYTEYIFAGPDIPGIIEAYTWLTGRTALPPLWSLGYHQCRWHGYEQSDVLELAQGFREREIPCDTLWLDIEYMDGYRVFTWNSELFPDVPGMLSSLEDDGFRMITIVDPGVKAEPGYGVFDDAVERGVLCLTEGGDIYIGQVWPGDTAFPDLVTEEGRRWWGALNAEHVRSGIAGIWNDMNEPATGVISPLGMRFGRGEFSHERYHNQYALLMAMGTTQGLLEAMPDRRTFVLSRAGSAGIQRYAANWMGDNVANWDHLRLSIAMANGLGMSGQAFVGADIGGFAGDSGAELFARWMQYGALTPFCRNHSMIYQRPQYPWSFGPAVERIAREALQLRYRLLPYIYSAFVAASETGAPVQRPLAFSYQYDAIVESVEDQYLFGADLLVAPIVEAGAVTRSVYLPEGGWYDWHTDEYLSGGRHIAALAPLDRIPLYARAGAVVPMLGEAPASTRGLAPREVELHLFVPEAGAPDVVSTLHEDDGESFAASDGAVVRTRVTVSRDGDTVRVSAVSDGDGFDGFARERFILVVHGADPSGVVGAEANGERIVLECGADGFEVSVTV</sequence>
<dbReference type="EMBL" id="FUKR01000023">
    <property type="protein sequence ID" value="SJN25090.1"/>
    <property type="molecule type" value="Genomic_DNA"/>
</dbReference>
<dbReference type="SUPFAM" id="SSF51011">
    <property type="entry name" value="Glycosyl hydrolase domain"/>
    <property type="match status" value="1"/>
</dbReference>
<dbReference type="SUPFAM" id="SSF51445">
    <property type="entry name" value="(Trans)glycosidases"/>
    <property type="match status" value="1"/>
</dbReference>
<dbReference type="PANTHER" id="PTHR22762:SF166">
    <property type="entry name" value="ALPHA-GLUCOSIDASE"/>
    <property type="match status" value="1"/>
</dbReference>
<dbReference type="InterPro" id="IPR000322">
    <property type="entry name" value="Glyco_hydro_31_TIM"/>
</dbReference>
<feature type="domain" description="DUF5110" evidence="7">
    <location>
        <begin position="703"/>
        <end position="774"/>
    </location>
</feature>
<reference evidence="10" key="1">
    <citation type="submission" date="2017-02" db="EMBL/GenBank/DDBJ databases">
        <authorList>
            <person name="Dridi B."/>
        </authorList>
    </citation>
    <scope>NUCLEOTIDE SEQUENCE [LARGE SCALE GENOMIC DNA]</scope>
    <source>
        <strain evidence="10">EB411</strain>
    </source>
</reference>
<evidence type="ECO:0000256" key="4">
    <source>
        <dbReference type="RuleBase" id="RU361185"/>
    </source>
</evidence>
<dbReference type="GO" id="GO:0004558">
    <property type="term" value="F:alpha-1,4-glucosidase activity"/>
    <property type="evidence" value="ECO:0007669"/>
    <property type="project" value="UniProtKB-EC"/>
</dbReference>
<dbReference type="GO" id="GO:0030246">
    <property type="term" value="F:carbohydrate binding"/>
    <property type="evidence" value="ECO:0007669"/>
    <property type="project" value="InterPro"/>
</dbReference>
<protein>
    <submittedName>
        <fullName evidence="9">Alpha-glucosidase</fullName>
        <ecNumber evidence="9">3.2.1.20</ecNumber>
    </submittedName>
</protein>
<evidence type="ECO:0000259" key="7">
    <source>
        <dbReference type="Pfam" id="PF17137"/>
    </source>
</evidence>
<dbReference type="Gene3D" id="2.60.40.1180">
    <property type="entry name" value="Golgi alpha-mannosidase II"/>
    <property type="match status" value="2"/>
</dbReference>
<keyword evidence="2 4" id="KW-0378">Hydrolase</keyword>
<evidence type="ECO:0000256" key="3">
    <source>
        <dbReference type="ARBA" id="ARBA00023295"/>
    </source>
</evidence>
<dbReference type="CDD" id="cd14752">
    <property type="entry name" value="GH31_N"/>
    <property type="match status" value="1"/>
</dbReference>
<dbReference type="InterPro" id="IPR030458">
    <property type="entry name" value="Glyco_hydro_31_AS"/>
</dbReference>
<dbReference type="InterPro" id="IPR033403">
    <property type="entry name" value="DUF5110"/>
</dbReference>
<keyword evidence="3 4" id="KW-0326">Glycosidase</keyword>
<comment type="similarity">
    <text evidence="1 4">Belongs to the glycosyl hydrolase 31 family.</text>
</comment>
<proteinExistence type="inferred from homology"/>
<dbReference type="PROSITE" id="PS00129">
    <property type="entry name" value="GLYCOSYL_HYDROL_F31_1"/>
    <property type="match status" value="1"/>
</dbReference>
<organism evidence="9 10">
    <name type="scientific">Mycetocola reblochoni REB411</name>
    <dbReference type="NCBI Taxonomy" id="1255698"/>
    <lineage>
        <taxon>Bacteria</taxon>
        <taxon>Bacillati</taxon>
        <taxon>Actinomycetota</taxon>
        <taxon>Actinomycetes</taxon>
        <taxon>Micrococcales</taxon>
        <taxon>Microbacteriaceae</taxon>
        <taxon>Mycetocola</taxon>
    </lineage>
</organism>
<dbReference type="GO" id="GO:0005975">
    <property type="term" value="P:carbohydrate metabolic process"/>
    <property type="evidence" value="ECO:0007669"/>
    <property type="project" value="InterPro"/>
</dbReference>
<dbReference type="OrthoDB" id="176168at2"/>
<dbReference type="Pfam" id="PF13802">
    <property type="entry name" value="Gal_mutarotas_2"/>
    <property type="match status" value="1"/>
</dbReference>